<protein>
    <submittedName>
        <fullName evidence="2">Uncharacterized protein</fullName>
    </submittedName>
</protein>
<evidence type="ECO:0000313" key="3">
    <source>
        <dbReference type="Proteomes" id="UP001054837"/>
    </source>
</evidence>
<evidence type="ECO:0000256" key="1">
    <source>
        <dbReference type="SAM" id="MobiDB-lite"/>
    </source>
</evidence>
<accession>A0AAV4S195</accession>
<proteinExistence type="predicted"/>
<dbReference type="EMBL" id="BPLQ01006913">
    <property type="protein sequence ID" value="GIY26157.1"/>
    <property type="molecule type" value="Genomic_DNA"/>
</dbReference>
<organism evidence="2 3">
    <name type="scientific">Caerostris darwini</name>
    <dbReference type="NCBI Taxonomy" id="1538125"/>
    <lineage>
        <taxon>Eukaryota</taxon>
        <taxon>Metazoa</taxon>
        <taxon>Ecdysozoa</taxon>
        <taxon>Arthropoda</taxon>
        <taxon>Chelicerata</taxon>
        <taxon>Arachnida</taxon>
        <taxon>Araneae</taxon>
        <taxon>Araneomorphae</taxon>
        <taxon>Entelegynae</taxon>
        <taxon>Araneoidea</taxon>
        <taxon>Araneidae</taxon>
        <taxon>Caerostris</taxon>
    </lineage>
</organism>
<evidence type="ECO:0000313" key="2">
    <source>
        <dbReference type="EMBL" id="GIY26157.1"/>
    </source>
</evidence>
<feature type="compositionally biased region" description="Basic and acidic residues" evidence="1">
    <location>
        <begin position="75"/>
        <end position="93"/>
    </location>
</feature>
<gene>
    <name evidence="2" type="ORF">CDAR_369421</name>
</gene>
<keyword evidence="3" id="KW-1185">Reference proteome</keyword>
<feature type="region of interest" description="Disordered" evidence="1">
    <location>
        <begin position="67"/>
        <end position="93"/>
    </location>
</feature>
<name>A0AAV4S195_9ARAC</name>
<reference evidence="2 3" key="1">
    <citation type="submission" date="2021-06" db="EMBL/GenBank/DDBJ databases">
        <title>Caerostris darwini draft genome.</title>
        <authorList>
            <person name="Kono N."/>
            <person name="Arakawa K."/>
        </authorList>
    </citation>
    <scope>NUCLEOTIDE SEQUENCE [LARGE SCALE GENOMIC DNA]</scope>
</reference>
<dbReference type="AlphaFoldDB" id="A0AAV4S195"/>
<sequence>MDLDSTAQSISMRSRWILSRSNKTNLRAVHPLPKDMTLSRPMSPRVLALTSQSALLGPTLVGSALPLNPHPPWHFPREMKEMDPGHFSAHADP</sequence>
<comment type="caution">
    <text evidence="2">The sequence shown here is derived from an EMBL/GenBank/DDBJ whole genome shotgun (WGS) entry which is preliminary data.</text>
</comment>
<dbReference type="Proteomes" id="UP001054837">
    <property type="component" value="Unassembled WGS sequence"/>
</dbReference>